<comment type="similarity">
    <text evidence="2 16">Belongs to the cytochrome c oxidase subunit 2 family.</text>
</comment>
<dbReference type="PANTHER" id="PTHR22888">
    <property type="entry name" value="CYTOCHROME C OXIDASE, SUBUNIT II"/>
    <property type="match status" value="1"/>
</dbReference>
<keyword evidence="11 15" id="KW-0408">Iron</keyword>
<evidence type="ECO:0000256" key="5">
    <source>
        <dbReference type="ARBA" id="ARBA00022660"/>
    </source>
</evidence>
<dbReference type="GO" id="GO:0005886">
    <property type="term" value="C:plasma membrane"/>
    <property type="evidence" value="ECO:0007669"/>
    <property type="project" value="UniProtKB-SubCell"/>
</dbReference>
<keyword evidence="22" id="KW-0560">Oxidoreductase</keyword>
<keyword evidence="7 15" id="KW-0479">Metal-binding</keyword>
<evidence type="ECO:0000256" key="8">
    <source>
        <dbReference type="ARBA" id="ARBA00022967"/>
    </source>
</evidence>
<proteinExistence type="inferred from homology"/>
<evidence type="ECO:0000256" key="1">
    <source>
        <dbReference type="ARBA" id="ARBA00004141"/>
    </source>
</evidence>
<dbReference type="PANTHER" id="PTHR22888:SF9">
    <property type="entry name" value="CYTOCHROME C OXIDASE SUBUNIT 2"/>
    <property type="match status" value="1"/>
</dbReference>
<evidence type="ECO:0000256" key="6">
    <source>
        <dbReference type="ARBA" id="ARBA00022692"/>
    </source>
</evidence>
<dbReference type="PROSITE" id="PS51007">
    <property type="entry name" value="CYTC"/>
    <property type="match status" value="1"/>
</dbReference>
<evidence type="ECO:0000256" key="11">
    <source>
        <dbReference type="ARBA" id="ARBA00023004"/>
    </source>
</evidence>
<feature type="domain" description="Cytochrome c" evidence="21">
    <location>
        <begin position="248"/>
        <end position="332"/>
    </location>
</feature>
<evidence type="ECO:0000256" key="2">
    <source>
        <dbReference type="ARBA" id="ARBA00007866"/>
    </source>
</evidence>
<comment type="catalytic activity">
    <reaction evidence="17">
        <text>4 Fe(II)-[cytochrome c] + O2 + 8 H(+)(in) = 4 Fe(III)-[cytochrome c] + 2 H2O + 4 H(+)(out)</text>
        <dbReference type="Rhea" id="RHEA:11436"/>
        <dbReference type="Rhea" id="RHEA-COMP:10350"/>
        <dbReference type="Rhea" id="RHEA-COMP:14399"/>
        <dbReference type="ChEBI" id="CHEBI:15377"/>
        <dbReference type="ChEBI" id="CHEBI:15378"/>
        <dbReference type="ChEBI" id="CHEBI:15379"/>
        <dbReference type="ChEBI" id="CHEBI:29033"/>
        <dbReference type="ChEBI" id="CHEBI:29034"/>
        <dbReference type="EC" id="7.1.1.9"/>
    </reaction>
</comment>
<dbReference type="GO" id="GO:0004129">
    <property type="term" value="F:cytochrome-c oxidase activity"/>
    <property type="evidence" value="ECO:0007669"/>
    <property type="project" value="UniProtKB-EC"/>
</dbReference>
<accession>A0A6S6SDC0</accession>
<sequence>MDVNNTVEGLNLNGFNSMAATFANDVDQAFWINFWISIVLGLSVLVPMFYFAWKYRESNVKDEDIENITHNTKLEIAWTLIPTLLMMVLFYYGYTSMKSLRTMPAESESIVVHVEGSKWKWKYEYPANKSGHVHKVTSVYDKELGDVKRGLYVPVGTNVILKMTAPLNDVIHAYFVPAFRMKEDVVPGRTTKQWFKSDVVGEYVVECAEYCGTAHAYMYSKIIVMEQADYDAWFESEAKSPFEDANAAPISKGQSLYEDNGCAGCHSIDSDTTLVGPGLKGIGAKHDAAYLKDALKDPNKDVPAGFFPGVMPPYALPDADLDELVKYMQDSK</sequence>
<keyword evidence="5 16" id="KW-0679">Respiratory chain</keyword>
<dbReference type="EC" id="7.1.1.9" evidence="17"/>
<keyword evidence="13 18" id="KW-0472">Membrane</keyword>
<keyword evidence="4 15" id="KW-0349">Heme</keyword>
<dbReference type="GO" id="GO:0042773">
    <property type="term" value="P:ATP synthesis coupled electron transport"/>
    <property type="evidence" value="ECO:0007669"/>
    <property type="project" value="TreeGrafter"/>
</dbReference>
<dbReference type="Pfam" id="PF02790">
    <property type="entry name" value="COX2_TM"/>
    <property type="match status" value="1"/>
</dbReference>
<dbReference type="SUPFAM" id="SSF49503">
    <property type="entry name" value="Cupredoxins"/>
    <property type="match status" value="1"/>
</dbReference>
<comment type="cofactor">
    <cofactor evidence="17">
        <name>Cu cation</name>
        <dbReference type="ChEBI" id="CHEBI:23378"/>
    </cofactor>
    <text evidence="17">Binds a copper A center.</text>
</comment>
<evidence type="ECO:0000256" key="7">
    <source>
        <dbReference type="ARBA" id="ARBA00022723"/>
    </source>
</evidence>
<dbReference type="PROSITE" id="PS00078">
    <property type="entry name" value="COX2"/>
    <property type="match status" value="1"/>
</dbReference>
<dbReference type="InterPro" id="IPR014222">
    <property type="entry name" value="Cyt_c_oxidase_su2"/>
</dbReference>
<evidence type="ECO:0000256" key="9">
    <source>
        <dbReference type="ARBA" id="ARBA00022982"/>
    </source>
</evidence>
<evidence type="ECO:0000256" key="4">
    <source>
        <dbReference type="ARBA" id="ARBA00022617"/>
    </source>
</evidence>
<dbReference type="InterPro" id="IPR009056">
    <property type="entry name" value="Cyt_c-like_dom"/>
</dbReference>
<dbReference type="InterPro" id="IPR045187">
    <property type="entry name" value="CcO_II"/>
</dbReference>
<gene>
    <name evidence="22" type="ORF">HELGO_WM3413</name>
</gene>
<feature type="domain" description="Cytochrome oxidase subunit II copper A binding" evidence="19">
    <location>
        <begin position="107"/>
        <end position="236"/>
    </location>
</feature>
<evidence type="ECO:0000256" key="13">
    <source>
        <dbReference type="ARBA" id="ARBA00023136"/>
    </source>
</evidence>
<evidence type="ECO:0000259" key="19">
    <source>
        <dbReference type="PROSITE" id="PS50857"/>
    </source>
</evidence>
<evidence type="ECO:0000256" key="15">
    <source>
        <dbReference type="PROSITE-ProRule" id="PRU00433"/>
    </source>
</evidence>
<dbReference type="InterPro" id="IPR011759">
    <property type="entry name" value="Cyt_c_oxidase_su2_TM_dom"/>
</dbReference>
<dbReference type="EMBL" id="CACVAP010000039">
    <property type="protein sequence ID" value="CAA6802689.1"/>
    <property type="molecule type" value="Genomic_DNA"/>
</dbReference>
<evidence type="ECO:0000256" key="10">
    <source>
        <dbReference type="ARBA" id="ARBA00022989"/>
    </source>
</evidence>
<keyword evidence="3 16" id="KW-0813">Transport</keyword>
<evidence type="ECO:0000256" key="12">
    <source>
        <dbReference type="ARBA" id="ARBA00023008"/>
    </source>
</evidence>
<evidence type="ECO:0000259" key="20">
    <source>
        <dbReference type="PROSITE" id="PS50999"/>
    </source>
</evidence>
<dbReference type="InterPro" id="IPR001505">
    <property type="entry name" value="Copper_CuA"/>
</dbReference>
<evidence type="ECO:0000259" key="21">
    <source>
        <dbReference type="PROSITE" id="PS51007"/>
    </source>
</evidence>
<keyword evidence="8" id="KW-1278">Translocase</keyword>
<dbReference type="Gene3D" id="1.10.760.10">
    <property type="entry name" value="Cytochrome c-like domain"/>
    <property type="match status" value="1"/>
</dbReference>
<keyword evidence="12 17" id="KW-0186">Copper</keyword>
<dbReference type="PRINTS" id="PR01166">
    <property type="entry name" value="CYCOXIDASEII"/>
</dbReference>
<evidence type="ECO:0000256" key="18">
    <source>
        <dbReference type="SAM" id="Phobius"/>
    </source>
</evidence>
<keyword evidence="6 16" id="KW-0812">Transmembrane</keyword>
<dbReference type="Gene3D" id="2.60.40.420">
    <property type="entry name" value="Cupredoxins - blue copper proteins"/>
    <property type="match status" value="1"/>
</dbReference>
<evidence type="ECO:0000256" key="17">
    <source>
        <dbReference type="RuleBase" id="RU004024"/>
    </source>
</evidence>
<evidence type="ECO:0000256" key="3">
    <source>
        <dbReference type="ARBA" id="ARBA00022448"/>
    </source>
</evidence>
<comment type="subcellular location">
    <subcellularLocation>
        <location evidence="16">Cell membrane</location>
        <topology evidence="16">Multi-pass membrane protein</topology>
    </subcellularLocation>
    <subcellularLocation>
        <location evidence="1">Membrane</location>
        <topology evidence="1">Multi-pass membrane protein</topology>
    </subcellularLocation>
</comment>
<evidence type="ECO:0000256" key="16">
    <source>
        <dbReference type="RuleBase" id="RU000456"/>
    </source>
</evidence>
<dbReference type="GO" id="GO:0020037">
    <property type="term" value="F:heme binding"/>
    <property type="evidence" value="ECO:0007669"/>
    <property type="project" value="InterPro"/>
</dbReference>
<comment type="function">
    <text evidence="14 17">Subunits I and II form the functional core of the enzyme complex. Electrons originating in cytochrome c are transferred via heme a and Cu(A) to the binuclear center formed by heme a3 and Cu(B).</text>
</comment>
<keyword evidence="9 16" id="KW-0249">Electron transport</keyword>
<organism evidence="22">
    <name type="scientific">uncultured Sulfurovum sp</name>
    <dbReference type="NCBI Taxonomy" id="269237"/>
    <lineage>
        <taxon>Bacteria</taxon>
        <taxon>Pseudomonadati</taxon>
        <taxon>Campylobacterota</taxon>
        <taxon>Epsilonproteobacteria</taxon>
        <taxon>Campylobacterales</taxon>
        <taxon>Sulfurovaceae</taxon>
        <taxon>Sulfurovum</taxon>
        <taxon>environmental samples</taxon>
    </lineage>
</organism>
<reference evidence="22" key="1">
    <citation type="submission" date="2020-01" db="EMBL/GenBank/DDBJ databases">
        <authorList>
            <person name="Meier V. D."/>
            <person name="Meier V D."/>
        </authorList>
    </citation>
    <scope>NUCLEOTIDE SEQUENCE</scope>
    <source>
        <strain evidence="22">HLG_WM_MAG_06</strain>
    </source>
</reference>
<dbReference type="SUPFAM" id="SSF46626">
    <property type="entry name" value="Cytochrome c"/>
    <property type="match status" value="1"/>
</dbReference>
<dbReference type="InterPro" id="IPR036257">
    <property type="entry name" value="Cyt_c_oxidase_su2_TM_sf"/>
</dbReference>
<dbReference type="GO" id="GO:0016491">
    <property type="term" value="F:oxidoreductase activity"/>
    <property type="evidence" value="ECO:0007669"/>
    <property type="project" value="UniProtKB-KW"/>
</dbReference>
<feature type="transmembrane region" description="Helical" evidence="18">
    <location>
        <begin position="74"/>
        <end position="94"/>
    </location>
</feature>
<dbReference type="Pfam" id="PF00116">
    <property type="entry name" value="COX2"/>
    <property type="match status" value="1"/>
</dbReference>
<protein>
    <recommendedName>
        <fullName evidence="17">Cytochrome c oxidase subunit 2</fullName>
        <ecNumber evidence="17">7.1.1.9</ecNumber>
    </recommendedName>
</protein>
<dbReference type="AlphaFoldDB" id="A0A6S6SDC0"/>
<evidence type="ECO:0000313" key="22">
    <source>
        <dbReference type="EMBL" id="CAA6802689.1"/>
    </source>
</evidence>
<dbReference type="PROSITE" id="PS50857">
    <property type="entry name" value="COX2_CUA"/>
    <property type="match status" value="1"/>
</dbReference>
<dbReference type="GO" id="GO:0005507">
    <property type="term" value="F:copper ion binding"/>
    <property type="evidence" value="ECO:0007669"/>
    <property type="project" value="InterPro"/>
</dbReference>
<dbReference type="InterPro" id="IPR008972">
    <property type="entry name" value="Cupredoxin"/>
</dbReference>
<dbReference type="SUPFAM" id="SSF81464">
    <property type="entry name" value="Cytochrome c oxidase subunit II-like, transmembrane region"/>
    <property type="match status" value="1"/>
</dbReference>
<dbReference type="InterPro" id="IPR036909">
    <property type="entry name" value="Cyt_c-like_dom_sf"/>
</dbReference>
<feature type="domain" description="Cytochrome oxidase subunit II transmembrane region profile" evidence="20">
    <location>
        <begin position="6"/>
        <end position="104"/>
    </location>
</feature>
<evidence type="ECO:0000256" key="14">
    <source>
        <dbReference type="ARBA" id="ARBA00024688"/>
    </source>
</evidence>
<keyword evidence="10 18" id="KW-1133">Transmembrane helix</keyword>
<name>A0A6S6SDC0_9BACT</name>
<dbReference type="Gene3D" id="1.10.287.90">
    <property type="match status" value="1"/>
</dbReference>
<dbReference type="InterPro" id="IPR002429">
    <property type="entry name" value="CcO_II-like_C"/>
</dbReference>
<dbReference type="PROSITE" id="PS50999">
    <property type="entry name" value="COX2_TM"/>
    <property type="match status" value="1"/>
</dbReference>
<dbReference type="Pfam" id="PF00034">
    <property type="entry name" value="Cytochrom_C"/>
    <property type="match status" value="1"/>
</dbReference>
<feature type="transmembrane region" description="Helical" evidence="18">
    <location>
        <begin position="30"/>
        <end position="53"/>
    </location>
</feature>
<dbReference type="NCBIfam" id="TIGR02866">
    <property type="entry name" value="CoxB"/>
    <property type="match status" value="1"/>
</dbReference>